<organism evidence="1 2">
    <name type="scientific">Catharanthus roseus</name>
    <name type="common">Madagascar periwinkle</name>
    <name type="synonym">Vinca rosea</name>
    <dbReference type="NCBI Taxonomy" id="4058"/>
    <lineage>
        <taxon>Eukaryota</taxon>
        <taxon>Viridiplantae</taxon>
        <taxon>Streptophyta</taxon>
        <taxon>Embryophyta</taxon>
        <taxon>Tracheophyta</taxon>
        <taxon>Spermatophyta</taxon>
        <taxon>Magnoliopsida</taxon>
        <taxon>eudicotyledons</taxon>
        <taxon>Gunneridae</taxon>
        <taxon>Pentapetalae</taxon>
        <taxon>asterids</taxon>
        <taxon>lamiids</taxon>
        <taxon>Gentianales</taxon>
        <taxon>Apocynaceae</taxon>
        <taxon>Rauvolfioideae</taxon>
        <taxon>Vinceae</taxon>
        <taxon>Catharanthinae</taxon>
        <taxon>Catharanthus</taxon>
    </lineage>
</organism>
<keyword evidence="2" id="KW-1185">Reference proteome</keyword>
<accession>A0ACC0B6G6</accession>
<evidence type="ECO:0000313" key="1">
    <source>
        <dbReference type="EMBL" id="KAI5668239.1"/>
    </source>
</evidence>
<sequence length="441" mass="49643">MGELPCGVRFTVNTHICPDIGNEGWSHKKPYRPALSPLGSADVLYGFHQLAFHNVHFMNHLCKSNSIATTLPLRLRYTFNIVMKLSKEYGIVFAYSELELYPTPPYIEVHLHLLVQIICMLCASNALMVTKTSSLVCSDASEKREQEGYSGILCSPMKVNTKNLQIGKCILQKESKGRKEGQRLPITSFDYRFPYSTSVRERQSSLRLLLCIFCSSYKTTSIIHPLIDQLVFFLVTIGELVNDVDKIRKAAVNTLLRKANNTGTGWAKKASPRLAAFLLDHFPKTLSPQKVISLTSSLCVGKMDLSHLIPSSVREVLFIRLGLHCGGKHVLYESELVNEIVRVVCNDLYIIERIKEARLSVYPSIILSTIQEYSRTTFQDVVQAMYSLTHAKGKLCAPLALPRPIFYYIGPPQCRLGSEYQYGLRSIKKSWAVDIGDNISL</sequence>
<reference evidence="2" key="1">
    <citation type="journal article" date="2023" name="Nat. Plants">
        <title>Single-cell RNA sequencing provides a high-resolution roadmap for understanding the multicellular compartmentation of specialized metabolism.</title>
        <authorList>
            <person name="Sun S."/>
            <person name="Shen X."/>
            <person name="Li Y."/>
            <person name="Li Y."/>
            <person name="Wang S."/>
            <person name="Li R."/>
            <person name="Zhang H."/>
            <person name="Shen G."/>
            <person name="Guo B."/>
            <person name="Wei J."/>
            <person name="Xu J."/>
            <person name="St-Pierre B."/>
            <person name="Chen S."/>
            <person name="Sun C."/>
        </authorList>
    </citation>
    <scope>NUCLEOTIDE SEQUENCE [LARGE SCALE GENOMIC DNA]</scope>
</reference>
<comment type="caution">
    <text evidence="1">The sequence shown here is derived from an EMBL/GenBank/DDBJ whole genome shotgun (WGS) entry which is preliminary data.</text>
</comment>
<dbReference type="EMBL" id="CM044704">
    <property type="protein sequence ID" value="KAI5668239.1"/>
    <property type="molecule type" value="Genomic_DNA"/>
</dbReference>
<proteinExistence type="predicted"/>
<name>A0ACC0B6G6_CATRO</name>
<dbReference type="Proteomes" id="UP001060085">
    <property type="component" value="Linkage Group LG04"/>
</dbReference>
<protein>
    <submittedName>
        <fullName evidence="1">Uncharacterized protein</fullName>
    </submittedName>
</protein>
<gene>
    <name evidence="1" type="ORF">M9H77_18092</name>
</gene>
<evidence type="ECO:0000313" key="2">
    <source>
        <dbReference type="Proteomes" id="UP001060085"/>
    </source>
</evidence>